<reference evidence="1" key="1">
    <citation type="submission" date="2018-05" db="EMBL/GenBank/DDBJ databases">
        <authorList>
            <person name="Lanie J.A."/>
            <person name="Ng W.-L."/>
            <person name="Kazmierczak K.M."/>
            <person name="Andrzejewski T.M."/>
            <person name="Davidsen T.M."/>
            <person name="Wayne K.J."/>
            <person name="Tettelin H."/>
            <person name="Glass J.I."/>
            <person name="Rusch D."/>
            <person name="Podicherti R."/>
            <person name="Tsui H.-C.T."/>
            <person name="Winkler M.E."/>
        </authorList>
    </citation>
    <scope>NUCLEOTIDE SEQUENCE</scope>
</reference>
<name>A0A382YJ17_9ZZZZ</name>
<sequence length="84" mass="9442">MQSFEKITVAFTLLALGGWLWLAPFDPSNAPGEATTQPKGEDYYIEGVRISGQDENGIRFLLIAQRQHRNAENDPAILERPRLT</sequence>
<gene>
    <name evidence="1" type="ORF">METZ01_LOCUS435845</name>
</gene>
<evidence type="ECO:0000313" key="1">
    <source>
        <dbReference type="EMBL" id="SVD82991.1"/>
    </source>
</evidence>
<dbReference type="EMBL" id="UINC01176046">
    <property type="protein sequence ID" value="SVD82991.1"/>
    <property type="molecule type" value="Genomic_DNA"/>
</dbReference>
<organism evidence="1">
    <name type="scientific">marine metagenome</name>
    <dbReference type="NCBI Taxonomy" id="408172"/>
    <lineage>
        <taxon>unclassified sequences</taxon>
        <taxon>metagenomes</taxon>
        <taxon>ecological metagenomes</taxon>
    </lineage>
</organism>
<protein>
    <recommendedName>
        <fullName evidence="2">LPS export ABC transporter periplasmic protein LptC</fullName>
    </recommendedName>
</protein>
<accession>A0A382YJ17</accession>
<dbReference type="AlphaFoldDB" id="A0A382YJ17"/>
<evidence type="ECO:0008006" key="2">
    <source>
        <dbReference type="Google" id="ProtNLM"/>
    </source>
</evidence>
<feature type="non-terminal residue" evidence="1">
    <location>
        <position position="84"/>
    </location>
</feature>
<proteinExistence type="predicted"/>